<dbReference type="InterPro" id="IPR052173">
    <property type="entry name" value="Beta-lactam_resp_regulator"/>
</dbReference>
<dbReference type="InterPro" id="IPR008756">
    <property type="entry name" value="Peptidase_M56"/>
</dbReference>
<protein>
    <submittedName>
        <fullName evidence="3">Regulatory sensor-transducer, BlaR1/MecR1 family</fullName>
    </submittedName>
</protein>
<dbReference type="OrthoDB" id="1522859at2"/>
<dbReference type="Pfam" id="PF13715">
    <property type="entry name" value="CarbopepD_reg_2"/>
    <property type="match status" value="1"/>
</dbReference>
<evidence type="ECO:0000259" key="2">
    <source>
        <dbReference type="Pfam" id="PF05569"/>
    </source>
</evidence>
<dbReference type="STRING" id="641524.ADICYQ_4379"/>
<accession>S7VAN8</accession>
<dbReference type="InterPro" id="IPR008969">
    <property type="entry name" value="CarboxyPept-like_regulatory"/>
</dbReference>
<dbReference type="PANTHER" id="PTHR34978">
    <property type="entry name" value="POSSIBLE SENSOR-TRANSDUCER PROTEIN BLAR"/>
    <property type="match status" value="1"/>
</dbReference>
<feature type="transmembrane region" description="Helical" evidence="1">
    <location>
        <begin position="89"/>
        <end position="106"/>
    </location>
</feature>
<gene>
    <name evidence="3" type="ORF">ADICYQ_4379</name>
</gene>
<keyword evidence="1" id="KW-0812">Transmembrane</keyword>
<dbReference type="Pfam" id="PF05569">
    <property type="entry name" value="Peptidase_M56"/>
    <property type="match status" value="1"/>
</dbReference>
<evidence type="ECO:0000256" key="1">
    <source>
        <dbReference type="SAM" id="Phobius"/>
    </source>
</evidence>
<dbReference type="EMBL" id="ATNM01000143">
    <property type="protein sequence ID" value="EPR66617.1"/>
    <property type="molecule type" value="Genomic_DNA"/>
</dbReference>
<evidence type="ECO:0000313" key="4">
    <source>
        <dbReference type="Proteomes" id="UP000014974"/>
    </source>
</evidence>
<dbReference type="PANTHER" id="PTHR34978:SF3">
    <property type="entry name" value="SLR0241 PROTEIN"/>
    <property type="match status" value="1"/>
</dbReference>
<dbReference type="RefSeq" id="WP_020892054.1">
    <property type="nucleotide sequence ID" value="NZ_ATNM01000143.1"/>
</dbReference>
<dbReference type="AlphaFoldDB" id="S7VAN8"/>
<name>S7VAN8_9BACT</name>
<sequence>MMVDLIKFIACSAILMLLFRLFLAKEKTFLLNRWVLIFLIPAAMLVPFFSIPVFLPQEIAVQTSYLQLAQQQAHPSQVIPSPSTGISPLFWLLTVYLTVSFILLAIKSSALIRLINWTKKDSLQPMKGAMLVLSEKVLSPFSFGKFIFMHPSTYREASEKTDMILKHELAHIRQNHYIDLAIMEFLTVVFWFNPIVFMVKKAMVLNHEYLADQDVQNFVHPIKYKKLLLKLTVHNTPMALTSAISSSTLKHRLIMLNKPLKKTTMRLRIAYFSLSTLLIVTGFSLKISAHQPNPIPPNTQTQLFEIQDITLDKQPEFQGEISNGEIHSNKNALKVNAKYANGMWKGTVQDPKGNLLPGATIIVEQTKTSSVVVGTVTDINGKFTIKTSSTATLIVSFKDYKTVKLKQN</sequence>
<feature type="domain" description="Peptidase M56" evidence="2">
    <location>
        <begin position="13"/>
        <end position="256"/>
    </location>
</feature>
<feature type="transmembrane region" description="Helical" evidence="1">
    <location>
        <begin position="177"/>
        <end position="199"/>
    </location>
</feature>
<comment type="caution">
    <text evidence="3">The sequence shown here is derived from an EMBL/GenBank/DDBJ whole genome shotgun (WGS) entry which is preliminary data.</text>
</comment>
<dbReference type="eggNOG" id="COG4219">
    <property type="taxonomic scope" value="Bacteria"/>
</dbReference>
<organism evidence="3 4">
    <name type="scientific">Cyclobacterium qasimii M12-11B</name>
    <dbReference type="NCBI Taxonomy" id="641524"/>
    <lineage>
        <taxon>Bacteria</taxon>
        <taxon>Pseudomonadati</taxon>
        <taxon>Bacteroidota</taxon>
        <taxon>Cytophagia</taxon>
        <taxon>Cytophagales</taxon>
        <taxon>Cyclobacteriaceae</taxon>
        <taxon>Cyclobacterium</taxon>
    </lineage>
</organism>
<dbReference type="SUPFAM" id="SSF49464">
    <property type="entry name" value="Carboxypeptidase regulatory domain-like"/>
    <property type="match status" value="1"/>
</dbReference>
<evidence type="ECO:0000313" key="3">
    <source>
        <dbReference type="EMBL" id="EPR66617.1"/>
    </source>
</evidence>
<keyword evidence="1" id="KW-1133">Transmembrane helix</keyword>
<feature type="transmembrane region" description="Helical" evidence="1">
    <location>
        <begin position="35"/>
        <end position="55"/>
    </location>
</feature>
<feature type="transmembrane region" description="Helical" evidence="1">
    <location>
        <begin position="6"/>
        <end position="23"/>
    </location>
</feature>
<proteinExistence type="predicted"/>
<keyword evidence="1" id="KW-0472">Membrane</keyword>
<dbReference type="Proteomes" id="UP000014974">
    <property type="component" value="Unassembled WGS sequence"/>
</dbReference>
<reference evidence="3 4" key="1">
    <citation type="journal article" date="2013" name="Genome Announc.">
        <title>Draft Genome Sequence of Cyclobacterium qasimii Strain M12-11BT, Isolated from Arctic Marine Sediment.</title>
        <authorList>
            <person name="Shivaji S."/>
            <person name="Ara S."/>
            <person name="Singh A."/>
            <person name="Kumar Pinnaka A."/>
        </authorList>
    </citation>
    <scope>NUCLEOTIDE SEQUENCE [LARGE SCALE GENOMIC DNA]</scope>
    <source>
        <strain evidence="3 4">M12-11B</strain>
    </source>
</reference>